<feature type="region of interest" description="Disordered" evidence="1">
    <location>
        <begin position="48"/>
        <end position="79"/>
    </location>
</feature>
<name>J3NU76_GAET3</name>
<organism evidence="2">
    <name type="scientific">Gaeumannomyces tritici (strain R3-111a-1)</name>
    <name type="common">Wheat and barley take-all root rot fungus</name>
    <name type="synonym">Gaeumannomyces graminis var. tritici</name>
    <dbReference type="NCBI Taxonomy" id="644352"/>
    <lineage>
        <taxon>Eukaryota</taxon>
        <taxon>Fungi</taxon>
        <taxon>Dikarya</taxon>
        <taxon>Ascomycota</taxon>
        <taxon>Pezizomycotina</taxon>
        <taxon>Sordariomycetes</taxon>
        <taxon>Sordariomycetidae</taxon>
        <taxon>Magnaporthales</taxon>
        <taxon>Magnaporthaceae</taxon>
        <taxon>Gaeumannomyces</taxon>
    </lineage>
</organism>
<dbReference type="GeneID" id="20345289"/>
<keyword evidence="4" id="KW-1185">Reference proteome</keyword>
<evidence type="ECO:0000313" key="3">
    <source>
        <dbReference type="EnsemblFungi" id="EJT79747"/>
    </source>
</evidence>
<dbReference type="VEuPathDB" id="FungiDB:GGTG_04831"/>
<evidence type="ECO:0000313" key="2">
    <source>
        <dbReference type="EMBL" id="EJT79747.1"/>
    </source>
</evidence>
<reference evidence="2" key="3">
    <citation type="submission" date="2010-09" db="EMBL/GenBank/DDBJ databases">
        <title>Annotation of Gaeumannomyces graminis var. tritici R3-111a-1.</title>
        <authorList>
            <consortium name="The Broad Institute Genome Sequencing Platform"/>
            <person name="Ma L.-J."/>
            <person name="Dead R."/>
            <person name="Young S.K."/>
            <person name="Zeng Q."/>
            <person name="Gargeya S."/>
            <person name="Fitzgerald M."/>
            <person name="Haas B."/>
            <person name="Abouelleil A."/>
            <person name="Alvarado L."/>
            <person name="Arachchi H.M."/>
            <person name="Berlin A."/>
            <person name="Brown A."/>
            <person name="Chapman S.B."/>
            <person name="Chen Z."/>
            <person name="Dunbar C."/>
            <person name="Freedman E."/>
            <person name="Gearin G."/>
            <person name="Gellesch M."/>
            <person name="Goldberg J."/>
            <person name="Griggs A."/>
            <person name="Gujja S."/>
            <person name="Heiman D."/>
            <person name="Howarth C."/>
            <person name="Larson L."/>
            <person name="Lui A."/>
            <person name="MacDonald P.J.P."/>
            <person name="Mehta T."/>
            <person name="Montmayeur A."/>
            <person name="Murphy C."/>
            <person name="Neiman D."/>
            <person name="Pearson M."/>
            <person name="Priest M."/>
            <person name="Roberts A."/>
            <person name="Saif S."/>
            <person name="Shea T."/>
            <person name="Shenoy N."/>
            <person name="Sisk P."/>
            <person name="Stolte C."/>
            <person name="Sykes S."/>
            <person name="Yandava C."/>
            <person name="Wortman J."/>
            <person name="Nusbaum C."/>
            <person name="Birren B."/>
        </authorList>
    </citation>
    <scope>NUCLEOTIDE SEQUENCE</scope>
    <source>
        <strain evidence="2">R3-111a-1</strain>
    </source>
</reference>
<gene>
    <name evidence="3" type="primary">20345289</name>
    <name evidence="2" type="ORF">GGTG_04831</name>
</gene>
<evidence type="ECO:0000256" key="1">
    <source>
        <dbReference type="SAM" id="MobiDB-lite"/>
    </source>
</evidence>
<protein>
    <submittedName>
        <fullName evidence="2 3">Uncharacterized protein</fullName>
    </submittedName>
</protein>
<reference evidence="4" key="1">
    <citation type="submission" date="2010-07" db="EMBL/GenBank/DDBJ databases">
        <title>The genome sequence of Gaeumannomyces graminis var. tritici strain R3-111a-1.</title>
        <authorList>
            <consortium name="The Broad Institute Genome Sequencing Platform"/>
            <person name="Ma L.-J."/>
            <person name="Dead R."/>
            <person name="Young S."/>
            <person name="Zeng Q."/>
            <person name="Koehrsen M."/>
            <person name="Alvarado L."/>
            <person name="Berlin A."/>
            <person name="Chapman S.B."/>
            <person name="Chen Z."/>
            <person name="Freedman E."/>
            <person name="Gellesch M."/>
            <person name="Goldberg J."/>
            <person name="Griggs A."/>
            <person name="Gujja S."/>
            <person name="Heilman E.R."/>
            <person name="Heiman D."/>
            <person name="Hepburn T."/>
            <person name="Howarth C."/>
            <person name="Jen D."/>
            <person name="Larson L."/>
            <person name="Mehta T."/>
            <person name="Neiman D."/>
            <person name="Pearson M."/>
            <person name="Roberts A."/>
            <person name="Saif S."/>
            <person name="Shea T."/>
            <person name="Shenoy N."/>
            <person name="Sisk P."/>
            <person name="Stolte C."/>
            <person name="Sykes S."/>
            <person name="Walk T."/>
            <person name="White J."/>
            <person name="Yandava C."/>
            <person name="Haas B."/>
            <person name="Nusbaum C."/>
            <person name="Birren B."/>
        </authorList>
    </citation>
    <scope>NUCLEOTIDE SEQUENCE [LARGE SCALE GENOMIC DNA]</scope>
    <source>
        <strain evidence="4">R3-111a-1</strain>
    </source>
</reference>
<dbReference type="Proteomes" id="UP000006039">
    <property type="component" value="Unassembled WGS sequence"/>
</dbReference>
<proteinExistence type="predicted"/>
<dbReference type="HOGENOM" id="CLU_2606170_0_0_1"/>
<dbReference type="RefSeq" id="XP_009220892.1">
    <property type="nucleotide sequence ID" value="XM_009222628.1"/>
</dbReference>
<dbReference type="EnsemblFungi" id="EJT79747">
    <property type="protein sequence ID" value="EJT79747"/>
    <property type="gene ID" value="GGTG_04831"/>
</dbReference>
<reference evidence="3" key="4">
    <citation type="journal article" date="2015" name="G3 (Bethesda)">
        <title>Genome sequences of three phytopathogenic species of the Magnaporthaceae family of fungi.</title>
        <authorList>
            <person name="Okagaki L.H."/>
            <person name="Nunes C.C."/>
            <person name="Sailsbery J."/>
            <person name="Clay B."/>
            <person name="Brown D."/>
            <person name="John T."/>
            <person name="Oh Y."/>
            <person name="Young N."/>
            <person name="Fitzgerald M."/>
            <person name="Haas B.J."/>
            <person name="Zeng Q."/>
            <person name="Young S."/>
            <person name="Adiconis X."/>
            <person name="Fan L."/>
            <person name="Levin J.Z."/>
            <person name="Mitchell T.K."/>
            <person name="Okubara P.A."/>
            <person name="Farman M.L."/>
            <person name="Kohn L.M."/>
            <person name="Birren B."/>
            <person name="Ma L.-J."/>
            <person name="Dean R.A."/>
        </authorList>
    </citation>
    <scope>NUCLEOTIDE SEQUENCE</scope>
    <source>
        <strain evidence="3">R3-111a-1</strain>
    </source>
</reference>
<evidence type="ECO:0000313" key="4">
    <source>
        <dbReference type="Proteomes" id="UP000006039"/>
    </source>
</evidence>
<accession>J3NU76</accession>
<sequence>MARGGRHSPPSAHHLGVYAVIEAQGGGFRLWTARENRDGSIATLALASGRQTAAGQAQVDRSPAGPKPISTAEAWPRCK</sequence>
<reference evidence="2" key="2">
    <citation type="submission" date="2010-07" db="EMBL/GenBank/DDBJ databases">
        <authorList>
            <consortium name="The Broad Institute Genome Sequencing Platform"/>
            <consortium name="Broad Institute Genome Sequencing Center for Infectious Disease"/>
            <person name="Ma L.-J."/>
            <person name="Dead R."/>
            <person name="Young S."/>
            <person name="Zeng Q."/>
            <person name="Koehrsen M."/>
            <person name="Alvarado L."/>
            <person name="Berlin A."/>
            <person name="Chapman S.B."/>
            <person name="Chen Z."/>
            <person name="Freedman E."/>
            <person name="Gellesch M."/>
            <person name="Goldberg J."/>
            <person name="Griggs A."/>
            <person name="Gujja S."/>
            <person name="Heilman E.R."/>
            <person name="Heiman D."/>
            <person name="Hepburn T."/>
            <person name="Howarth C."/>
            <person name="Jen D."/>
            <person name="Larson L."/>
            <person name="Mehta T."/>
            <person name="Neiman D."/>
            <person name="Pearson M."/>
            <person name="Roberts A."/>
            <person name="Saif S."/>
            <person name="Shea T."/>
            <person name="Shenoy N."/>
            <person name="Sisk P."/>
            <person name="Stolte C."/>
            <person name="Sykes S."/>
            <person name="Walk T."/>
            <person name="White J."/>
            <person name="Yandava C."/>
            <person name="Haas B."/>
            <person name="Nusbaum C."/>
            <person name="Birren B."/>
        </authorList>
    </citation>
    <scope>NUCLEOTIDE SEQUENCE</scope>
    <source>
        <strain evidence="2">R3-111a-1</strain>
    </source>
</reference>
<dbReference type="AlphaFoldDB" id="J3NU76"/>
<reference evidence="3" key="5">
    <citation type="submission" date="2018-04" db="UniProtKB">
        <authorList>
            <consortium name="EnsemblFungi"/>
        </authorList>
    </citation>
    <scope>IDENTIFICATION</scope>
    <source>
        <strain evidence="3">R3-111a-1</strain>
    </source>
</reference>
<dbReference type="EMBL" id="GL385396">
    <property type="protein sequence ID" value="EJT79747.1"/>
    <property type="molecule type" value="Genomic_DNA"/>
</dbReference>